<dbReference type="Pfam" id="PF13361">
    <property type="entry name" value="UvrD_C"/>
    <property type="match status" value="1"/>
</dbReference>
<evidence type="ECO:0000256" key="6">
    <source>
        <dbReference type="ARBA" id="ARBA00022839"/>
    </source>
</evidence>
<dbReference type="PROSITE" id="PS51217">
    <property type="entry name" value="UVRD_HELICASE_CTER"/>
    <property type="match status" value="1"/>
</dbReference>
<keyword evidence="8" id="KW-0238">DNA-binding</keyword>
<dbReference type="SUPFAM" id="SSF52980">
    <property type="entry name" value="Restriction endonuclease-like"/>
    <property type="match status" value="1"/>
</dbReference>
<dbReference type="SUPFAM" id="SSF52540">
    <property type="entry name" value="P-loop containing nucleoside triphosphate hydrolases"/>
    <property type="match status" value="1"/>
</dbReference>
<evidence type="ECO:0000256" key="1">
    <source>
        <dbReference type="ARBA" id="ARBA00022722"/>
    </source>
</evidence>
<proteinExistence type="predicted"/>
<feature type="domain" description="UvrD-like helicase C-terminal" evidence="16">
    <location>
        <begin position="503"/>
        <end position="789"/>
    </location>
</feature>
<dbReference type="InterPro" id="IPR011604">
    <property type="entry name" value="PDDEXK-like_dom_sf"/>
</dbReference>
<keyword evidence="1" id="KW-0540">Nuclease</keyword>
<dbReference type="InterPro" id="IPR027417">
    <property type="entry name" value="P-loop_NTPase"/>
</dbReference>
<dbReference type="InterPro" id="IPR014017">
    <property type="entry name" value="DNA_helicase_UvrD-like_C"/>
</dbReference>
<dbReference type="InterPro" id="IPR038726">
    <property type="entry name" value="PDDEXK_AddAB-type"/>
</dbReference>
<dbReference type="InterPro" id="IPR000212">
    <property type="entry name" value="DNA_helicase_UvrD/REP"/>
</dbReference>
<evidence type="ECO:0000256" key="14">
    <source>
        <dbReference type="SAM" id="MobiDB-lite"/>
    </source>
</evidence>
<dbReference type="NCBIfam" id="TIGR02784">
    <property type="entry name" value="addA_alphas"/>
    <property type="match status" value="1"/>
</dbReference>
<evidence type="ECO:0000259" key="16">
    <source>
        <dbReference type="PROSITE" id="PS51217"/>
    </source>
</evidence>
<dbReference type="PROSITE" id="PS51198">
    <property type="entry name" value="UVRD_HELICASE_ATP_BIND"/>
    <property type="match status" value="1"/>
</dbReference>
<feature type="region of interest" description="Disordered" evidence="14">
    <location>
        <begin position="1"/>
        <end position="20"/>
    </location>
</feature>
<dbReference type="GO" id="GO:0043138">
    <property type="term" value="F:3'-5' DNA helicase activity"/>
    <property type="evidence" value="ECO:0007669"/>
    <property type="project" value="UniProtKB-EC"/>
</dbReference>
<comment type="catalytic activity">
    <reaction evidence="13">
        <text>ATP + H2O = ADP + phosphate + H(+)</text>
        <dbReference type="Rhea" id="RHEA:13065"/>
        <dbReference type="ChEBI" id="CHEBI:15377"/>
        <dbReference type="ChEBI" id="CHEBI:15378"/>
        <dbReference type="ChEBI" id="CHEBI:30616"/>
        <dbReference type="ChEBI" id="CHEBI:43474"/>
        <dbReference type="ChEBI" id="CHEBI:456216"/>
        <dbReference type="EC" id="5.6.2.4"/>
    </reaction>
</comment>
<dbReference type="InterPro" id="IPR011335">
    <property type="entry name" value="Restrct_endonuc-II-like"/>
</dbReference>
<protein>
    <recommendedName>
        <fullName evidence="12">DNA 3'-5' helicase</fullName>
        <ecNumber evidence="12">5.6.2.4</ecNumber>
    </recommendedName>
</protein>
<name>A0A3B1AZB1_9ZZZZ</name>
<dbReference type="PANTHER" id="PTHR11070:SF2">
    <property type="entry name" value="ATP-DEPENDENT DNA HELICASE SRS2"/>
    <property type="match status" value="1"/>
</dbReference>
<dbReference type="GO" id="GO:0033202">
    <property type="term" value="C:DNA helicase complex"/>
    <property type="evidence" value="ECO:0007669"/>
    <property type="project" value="TreeGrafter"/>
</dbReference>
<dbReference type="Gene3D" id="3.40.50.300">
    <property type="entry name" value="P-loop containing nucleotide triphosphate hydrolases"/>
    <property type="match status" value="4"/>
</dbReference>
<keyword evidence="7" id="KW-0067">ATP-binding</keyword>
<organism evidence="17">
    <name type="scientific">hydrothermal vent metagenome</name>
    <dbReference type="NCBI Taxonomy" id="652676"/>
    <lineage>
        <taxon>unclassified sequences</taxon>
        <taxon>metagenomes</taxon>
        <taxon>ecological metagenomes</taxon>
    </lineage>
</organism>
<dbReference type="AlphaFoldDB" id="A0A3B1AZB1"/>
<evidence type="ECO:0000256" key="13">
    <source>
        <dbReference type="ARBA" id="ARBA00048988"/>
    </source>
</evidence>
<keyword evidence="4" id="KW-0378">Hydrolase</keyword>
<evidence type="ECO:0000259" key="15">
    <source>
        <dbReference type="PROSITE" id="PS51198"/>
    </source>
</evidence>
<feature type="domain" description="UvrD-like helicase ATP-binding" evidence="15">
    <location>
        <begin position="5"/>
        <end position="486"/>
    </location>
</feature>
<dbReference type="GO" id="GO:0005524">
    <property type="term" value="F:ATP binding"/>
    <property type="evidence" value="ECO:0007669"/>
    <property type="project" value="UniProtKB-KW"/>
</dbReference>
<evidence type="ECO:0000256" key="11">
    <source>
        <dbReference type="ARBA" id="ARBA00034617"/>
    </source>
</evidence>
<evidence type="ECO:0000256" key="9">
    <source>
        <dbReference type="ARBA" id="ARBA00023204"/>
    </source>
</evidence>
<dbReference type="InterPro" id="IPR014016">
    <property type="entry name" value="UvrD-like_ATP-bd"/>
</dbReference>
<dbReference type="GO" id="GO:0003677">
    <property type="term" value="F:DNA binding"/>
    <property type="evidence" value="ECO:0007669"/>
    <property type="project" value="UniProtKB-KW"/>
</dbReference>
<keyword evidence="3" id="KW-0227">DNA damage</keyword>
<evidence type="ECO:0000256" key="10">
    <source>
        <dbReference type="ARBA" id="ARBA00023235"/>
    </source>
</evidence>
<reference evidence="17" key="1">
    <citation type="submission" date="2018-06" db="EMBL/GenBank/DDBJ databases">
        <authorList>
            <person name="Zhirakovskaya E."/>
        </authorList>
    </citation>
    <scope>NUCLEOTIDE SEQUENCE</scope>
</reference>
<evidence type="ECO:0000256" key="5">
    <source>
        <dbReference type="ARBA" id="ARBA00022806"/>
    </source>
</evidence>
<dbReference type="GO" id="GO:0004527">
    <property type="term" value="F:exonuclease activity"/>
    <property type="evidence" value="ECO:0007669"/>
    <property type="project" value="UniProtKB-KW"/>
</dbReference>
<evidence type="ECO:0000256" key="7">
    <source>
        <dbReference type="ARBA" id="ARBA00022840"/>
    </source>
</evidence>
<dbReference type="InterPro" id="IPR014151">
    <property type="entry name" value="DNA_helicase_AddA"/>
</dbReference>
<feature type="compositionally biased region" description="Polar residues" evidence="14">
    <location>
        <begin position="1"/>
        <end position="19"/>
    </location>
</feature>
<evidence type="ECO:0000256" key="8">
    <source>
        <dbReference type="ARBA" id="ARBA00023125"/>
    </source>
</evidence>
<dbReference type="GO" id="GO:0005829">
    <property type="term" value="C:cytosol"/>
    <property type="evidence" value="ECO:0007669"/>
    <property type="project" value="TreeGrafter"/>
</dbReference>
<evidence type="ECO:0000256" key="3">
    <source>
        <dbReference type="ARBA" id="ARBA00022763"/>
    </source>
</evidence>
<gene>
    <name evidence="17" type="ORF">MNBD_ALPHA03-1133</name>
</gene>
<keyword evidence="5" id="KW-0347">Helicase</keyword>
<dbReference type="EMBL" id="UOFW01000119">
    <property type="protein sequence ID" value="VAX05043.1"/>
    <property type="molecule type" value="Genomic_DNA"/>
</dbReference>
<sequence>MSAPSQTQTEEQNRASEPQASVWVAASAGTGKTFVLTNRVLRILLADGLPEKILCLTFTKAAAAQMANRINKKLGEWVTCDPQLLCEQIMGLTGEFPSVEQQDHARKLFARVLEVPGGLKVQTIHSFCQSLLGRFPLEAGIAPHFQVMDERTALEHLGRARDAVLVEAQGDINPHLAQSLTHISRKVTENTFADLIGALINQRSGLERMMGRFRLLDQAIFAMRRMLGFNASATRENIIAEACREDVIDVRLAVETLLTGSAANQKTAAVMQDWLANPEMRPKKIGGYMAAFLTKGGDIRKTLMPKKMAESSPSAFEAMTREAERLQKLAEKLKLMTLLENSTALLTIGSAMLEAFKESKKRHAVMDYDDLILKVSGLIGTSGIADWILYKLDGGVDHILIDEAQDTNPEQWQVIKALANEFFVGESRSTQTRTIFAVGDVKQSIYSFQRADPKEFIDNRRIFQKKSSDVGHVFHNVNLALSFRSTAAVLNLVDRVFESPESRHALSFSQEEIIHEPSRVGHGGLVELWSTEPAAIVPEAEDWQPPVIQQPSKSAEMKLAIRIADKIAAWLNSGEELTSQARLITPGDIMILVRRRTKFDDYMIRALKARNIPVSGQDKMLLSEQIAVMDLMAVGNFVLLPSDDLTLAVVLKSPLIGFSEQDIFDLAYDRRGSLWSALLARKAERDIFRRACDLLTALTNQVGKVPPFEFYSHLLTRLKGRENLLSRLGEEANDPIDEFLQLAAGYEANNISSLQGFLSWIDRGNVEIKRDMDQGISQVRIMTVHGAKGLQAPIVILPDSCQVPKRGSPLIWAGPKNEELLFWPQKSDFELGPCKVAREDINLKRDQEYLRLLYVAMTRAEDRLYITGWEGKNARSTQSWYEVMSRALETMATTEKYNITRGESDRDDFLMRLTCPQEVSAEENVSAVEQVPHRAGLPVWARALPDDEPSPALPLSPSRPAEEEPAVISPLLVARRHGRDHKRFHRGRLIHRLLEILPDAPPVARAQAAQDFLSQSAYDLAAADISQIVTQILGILNAPEFAALFSKASRAEVPVVGLVGVTAVSGIVDRLVVQDHEILIVDYKTNRPPPADVMNVPRIYLRQMAAYRAILSDIYPGKEIKCMLLWTDIAHLMELPTSALDRITF</sequence>
<dbReference type="Pfam" id="PF00580">
    <property type="entry name" value="UvrD-helicase"/>
    <property type="match status" value="1"/>
</dbReference>
<dbReference type="EC" id="5.6.2.4" evidence="12"/>
<evidence type="ECO:0000256" key="2">
    <source>
        <dbReference type="ARBA" id="ARBA00022741"/>
    </source>
</evidence>
<keyword evidence="2" id="KW-0547">Nucleotide-binding</keyword>
<dbReference type="Pfam" id="PF12705">
    <property type="entry name" value="PDDEXK_1"/>
    <property type="match status" value="1"/>
</dbReference>
<evidence type="ECO:0000256" key="4">
    <source>
        <dbReference type="ARBA" id="ARBA00022801"/>
    </source>
</evidence>
<keyword evidence="10" id="KW-0413">Isomerase</keyword>
<dbReference type="PANTHER" id="PTHR11070">
    <property type="entry name" value="UVRD / RECB / PCRA DNA HELICASE FAMILY MEMBER"/>
    <property type="match status" value="1"/>
</dbReference>
<accession>A0A3B1AZB1</accession>
<evidence type="ECO:0000313" key="17">
    <source>
        <dbReference type="EMBL" id="VAX05043.1"/>
    </source>
</evidence>
<keyword evidence="6" id="KW-0269">Exonuclease</keyword>
<dbReference type="GO" id="GO:0000725">
    <property type="term" value="P:recombinational repair"/>
    <property type="evidence" value="ECO:0007669"/>
    <property type="project" value="TreeGrafter"/>
</dbReference>
<evidence type="ECO:0000256" key="12">
    <source>
        <dbReference type="ARBA" id="ARBA00034808"/>
    </source>
</evidence>
<dbReference type="Gene3D" id="3.90.320.10">
    <property type="match status" value="1"/>
</dbReference>
<comment type="catalytic activity">
    <reaction evidence="11">
        <text>Couples ATP hydrolysis with the unwinding of duplex DNA by translocating in the 3'-5' direction.</text>
        <dbReference type="EC" id="5.6.2.4"/>
    </reaction>
</comment>
<keyword evidence="9" id="KW-0234">DNA repair</keyword>